<evidence type="ECO:0000313" key="4">
    <source>
        <dbReference type="Proteomes" id="UP000186931"/>
    </source>
</evidence>
<dbReference type="Proteomes" id="UP000186931">
    <property type="component" value="Unassembled WGS sequence"/>
</dbReference>
<keyword evidence="1" id="KW-0732">Signal</keyword>
<dbReference type="AlphaFoldDB" id="A0A1E8DZG1"/>
<dbReference type="EMBL" id="MKQS01000024">
    <property type="protein sequence ID" value="OFE42801.1"/>
    <property type="molecule type" value="Genomic_DNA"/>
</dbReference>
<dbReference type="InterPro" id="IPR050266">
    <property type="entry name" value="AB_hydrolase_sf"/>
</dbReference>
<proteinExistence type="predicted"/>
<organism evidence="3 4">
    <name type="scientific">Acinetobacter towneri</name>
    <dbReference type="NCBI Taxonomy" id="202956"/>
    <lineage>
        <taxon>Bacteria</taxon>
        <taxon>Pseudomonadati</taxon>
        <taxon>Pseudomonadota</taxon>
        <taxon>Gammaproteobacteria</taxon>
        <taxon>Moraxellales</taxon>
        <taxon>Moraxellaceae</taxon>
        <taxon>Acinetobacter</taxon>
    </lineage>
</organism>
<evidence type="ECO:0000313" key="3">
    <source>
        <dbReference type="EMBL" id="OFE42801.1"/>
    </source>
</evidence>
<dbReference type="InterPro" id="IPR000073">
    <property type="entry name" value="AB_hydrolase_1"/>
</dbReference>
<dbReference type="STRING" id="202956.BJN41_12225"/>
<dbReference type="Gene3D" id="3.40.50.1820">
    <property type="entry name" value="alpha/beta hydrolase"/>
    <property type="match status" value="1"/>
</dbReference>
<dbReference type="PRINTS" id="PR00111">
    <property type="entry name" value="ABHYDROLASE"/>
</dbReference>
<dbReference type="PROSITE" id="PS51257">
    <property type="entry name" value="PROKAR_LIPOPROTEIN"/>
    <property type="match status" value="1"/>
</dbReference>
<dbReference type="RefSeq" id="WP_070155295.1">
    <property type="nucleotide sequence ID" value="NZ_MKQS01000024.1"/>
</dbReference>
<dbReference type="PANTHER" id="PTHR43798">
    <property type="entry name" value="MONOACYLGLYCEROL LIPASE"/>
    <property type="match status" value="1"/>
</dbReference>
<dbReference type="eggNOG" id="COG2267">
    <property type="taxonomic scope" value="Bacteria"/>
</dbReference>
<evidence type="ECO:0000256" key="1">
    <source>
        <dbReference type="SAM" id="SignalP"/>
    </source>
</evidence>
<comment type="caution">
    <text evidence="3">The sequence shown here is derived from an EMBL/GenBank/DDBJ whole genome shotgun (WGS) entry which is preliminary data.</text>
</comment>
<name>A0A1E8DZG1_9GAMM</name>
<feature type="chain" id="PRO_5009213391" evidence="1">
    <location>
        <begin position="28"/>
        <end position="353"/>
    </location>
</feature>
<protein>
    <submittedName>
        <fullName evidence="3">Alpha/beta hydrolase</fullName>
    </submittedName>
</protein>
<gene>
    <name evidence="3" type="ORF">BJN41_12225</name>
</gene>
<feature type="domain" description="AB hydrolase-1" evidence="2">
    <location>
        <begin position="88"/>
        <end position="323"/>
    </location>
</feature>
<accession>A0A1E8DZG1</accession>
<dbReference type="InterPro" id="IPR029058">
    <property type="entry name" value="AB_hydrolase_fold"/>
</dbReference>
<sequence length="353" mass="39444">MMKCIRSRYLHTIFLALGLSTSCLVQSAAPNQYTFTKNNNINSNNATELKLLQHHFQQQRKEAGLTSKSIRVGDVVWSYNEGGSQSKPTILLIHGLAGTRDNWNRVAEFLTPHYHVIIPDLPNSGDTKTPSNFDNSVPNVTSQLRQFIEAIDCEENLHVAGHSLGGPIATLYASQYPFDTQSLFLLNSAGIYKLANTPYTKNPLYLNDLIVSKHGDLANIAKQIMQNPPAITSQIQHAQEEALISRSEQTRKAIEQIVKLNRIYTPDSFARLAGSIEAPTLILWGKQDRIINVEVANELQSLLKRAEKPVILNNVGHMPLLEAEKQVAQYYLPFLSKTQNLKNPLADKLIPLN</sequence>
<feature type="signal peptide" evidence="1">
    <location>
        <begin position="1"/>
        <end position="27"/>
    </location>
</feature>
<dbReference type="GO" id="GO:0047372">
    <property type="term" value="F:monoacylglycerol lipase activity"/>
    <property type="evidence" value="ECO:0007669"/>
    <property type="project" value="TreeGrafter"/>
</dbReference>
<dbReference type="Pfam" id="PF00561">
    <property type="entry name" value="Abhydrolase_1"/>
    <property type="match status" value="1"/>
</dbReference>
<dbReference type="PANTHER" id="PTHR43798:SF5">
    <property type="entry name" value="MONOACYLGLYCEROL LIPASE ABHD6"/>
    <property type="match status" value="1"/>
</dbReference>
<dbReference type="SUPFAM" id="SSF53474">
    <property type="entry name" value="alpha/beta-Hydrolases"/>
    <property type="match status" value="1"/>
</dbReference>
<dbReference type="GO" id="GO:0046464">
    <property type="term" value="P:acylglycerol catabolic process"/>
    <property type="evidence" value="ECO:0007669"/>
    <property type="project" value="TreeGrafter"/>
</dbReference>
<keyword evidence="3" id="KW-0378">Hydrolase</keyword>
<dbReference type="GO" id="GO:0016020">
    <property type="term" value="C:membrane"/>
    <property type="evidence" value="ECO:0007669"/>
    <property type="project" value="TreeGrafter"/>
</dbReference>
<reference evidence="3 4" key="1">
    <citation type="submission" date="2016-10" db="EMBL/GenBank/DDBJ databases">
        <title>Genome of airborne Acinetobacter sp. 5-2Ac02 in the hospital environment: Species near to Acinetobacter towneri.</title>
        <authorList>
            <person name="Barbosa B."/>
            <person name="Fernandez-Garcia L."/>
            <person name="Gato E."/>
            <person name="Leao R."/>
            <person name="Albano R."/>
            <person name="Fernandez B."/>
            <person name="Fernandez-Cuenca F."/>
            <person name="Marques E."/>
            <person name="Tomas M."/>
        </authorList>
    </citation>
    <scope>NUCLEOTIDE SEQUENCE [LARGE SCALE GENOMIC DNA]</scope>
    <source>
        <strain evidence="3 4">5-2Ac02</strain>
    </source>
</reference>
<evidence type="ECO:0000259" key="2">
    <source>
        <dbReference type="Pfam" id="PF00561"/>
    </source>
</evidence>